<reference evidence="3" key="1">
    <citation type="journal article" date="2019" name="Int. J. Syst. Evol. Microbiol.">
        <title>The Global Catalogue of Microorganisms (GCM) 10K type strain sequencing project: providing services to taxonomists for standard genome sequencing and annotation.</title>
        <authorList>
            <consortium name="The Broad Institute Genomics Platform"/>
            <consortium name="The Broad Institute Genome Sequencing Center for Infectious Disease"/>
            <person name="Wu L."/>
            <person name="Ma J."/>
        </authorList>
    </citation>
    <scope>NUCLEOTIDE SEQUENCE [LARGE SCALE GENOMIC DNA]</scope>
    <source>
        <strain evidence="3">CGMCC 1.15475</strain>
    </source>
</reference>
<dbReference type="RefSeq" id="WP_204891761.1">
    <property type="nucleotide sequence ID" value="NZ_JBHUFW010000005.1"/>
</dbReference>
<gene>
    <name evidence="2" type="ORF">ACFSDB_07900</name>
</gene>
<feature type="domain" description="MEDS" evidence="1">
    <location>
        <begin position="19"/>
        <end position="171"/>
    </location>
</feature>
<dbReference type="EMBL" id="JBHUFW010000005">
    <property type="protein sequence ID" value="MFD1862851.1"/>
    <property type="molecule type" value="Genomic_DNA"/>
</dbReference>
<sequence>MTGDLRQETAIQQQKEGMHIFYCSRQLDKYIEKAVAFVEQGILAGDQVMFVENMRIYPMVRQQLEERLTAEQLEQVHYVDNFTFYWKNRSFHPETILAHFIEITGGFQGTDGHVRTWGHIEWGDDQDIAQEIAAYETALEKLVSETNGFSVCAYDASRLADDLKKKLLALHNYYMTDTETASFLETRNMAN</sequence>
<organism evidence="2 3">
    <name type="scientific">Planococcus chinensis</name>
    <dbReference type="NCBI Taxonomy" id="272917"/>
    <lineage>
        <taxon>Bacteria</taxon>
        <taxon>Bacillati</taxon>
        <taxon>Bacillota</taxon>
        <taxon>Bacilli</taxon>
        <taxon>Bacillales</taxon>
        <taxon>Caryophanaceae</taxon>
        <taxon>Planococcus</taxon>
    </lineage>
</organism>
<evidence type="ECO:0000259" key="1">
    <source>
        <dbReference type="Pfam" id="PF14417"/>
    </source>
</evidence>
<name>A0ABW4QGY9_9BACL</name>
<dbReference type="InterPro" id="IPR025847">
    <property type="entry name" value="MEDS_domain"/>
</dbReference>
<accession>A0ABW4QGY9</accession>
<evidence type="ECO:0000313" key="3">
    <source>
        <dbReference type="Proteomes" id="UP001597273"/>
    </source>
</evidence>
<proteinExistence type="predicted"/>
<protein>
    <submittedName>
        <fullName evidence="2">MEDS domain-containing protein</fullName>
    </submittedName>
</protein>
<evidence type="ECO:0000313" key="2">
    <source>
        <dbReference type="EMBL" id="MFD1862851.1"/>
    </source>
</evidence>
<dbReference type="Pfam" id="PF14417">
    <property type="entry name" value="MEDS"/>
    <property type="match status" value="1"/>
</dbReference>
<comment type="caution">
    <text evidence="2">The sequence shown here is derived from an EMBL/GenBank/DDBJ whole genome shotgun (WGS) entry which is preliminary data.</text>
</comment>
<keyword evidence="3" id="KW-1185">Reference proteome</keyword>
<dbReference type="Proteomes" id="UP001597273">
    <property type="component" value="Unassembled WGS sequence"/>
</dbReference>